<evidence type="ECO:0008006" key="3">
    <source>
        <dbReference type="Google" id="ProtNLM"/>
    </source>
</evidence>
<proteinExistence type="predicted"/>
<comment type="caution">
    <text evidence="1">The sequence shown here is derived from an EMBL/GenBank/DDBJ whole genome shotgun (WGS) entry which is preliminary data.</text>
</comment>
<dbReference type="Proteomes" id="UP000722125">
    <property type="component" value="Unassembled WGS sequence"/>
</dbReference>
<keyword evidence="2" id="KW-1185">Reference proteome</keyword>
<evidence type="ECO:0000313" key="1">
    <source>
        <dbReference type="EMBL" id="MBT0995475.1"/>
    </source>
</evidence>
<name>A0ABS5U256_9CELL</name>
<reference evidence="1 2" key="1">
    <citation type="submission" date="2021-05" db="EMBL/GenBank/DDBJ databases">
        <title>Description of Cellulomonas sp. DKR-3 sp. nov.</title>
        <authorList>
            <person name="Dahal R.H."/>
            <person name="Chaudhary D.K."/>
        </authorList>
    </citation>
    <scope>NUCLEOTIDE SEQUENCE [LARGE SCALE GENOMIC DNA]</scope>
    <source>
        <strain evidence="1 2">DKR-3</strain>
    </source>
</reference>
<dbReference type="EMBL" id="JAHBOH010000002">
    <property type="protein sequence ID" value="MBT0995475.1"/>
    <property type="molecule type" value="Genomic_DNA"/>
</dbReference>
<evidence type="ECO:0000313" key="2">
    <source>
        <dbReference type="Proteomes" id="UP000722125"/>
    </source>
</evidence>
<organism evidence="1 2">
    <name type="scientific">Cellulomonas fulva</name>
    <dbReference type="NCBI Taxonomy" id="2835530"/>
    <lineage>
        <taxon>Bacteria</taxon>
        <taxon>Bacillati</taxon>
        <taxon>Actinomycetota</taxon>
        <taxon>Actinomycetes</taxon>
        <taxon>Micrococcales</taxon>
        <taxon>Cellulomonadaceae</taxon>
        <taxon>Cellulomonas</taxon>
    </lineage>
</organism>
<sequence>MNVDRRTRRIQELSWLAAAAELSHRRANGGISASEYRQSVLELHEEGCPVLVLADGLHRARSGVYEVLATARRHRESAAA</sequence>
<protein>
    <recommendedName>
        <fullName evidence="3">Transcriptional regulator</fullName>
    </recommendedName>
</protein>
<dbReference type="RefSeq" id="WP_214352459.1">
    <property type="nucleotide sequence ID" value="NZ_JAHBOH010000002.1"/>
</dbReference>
<accession>A0ABS5U256</accession>
<gene>
    <name evidence="1" type="ORF">KIN34_14405</name>
</gene>